<evidence type="ECO:0000313" key="3">
    <source>
        <dbReference type="Proteomes" id="UP000011761"/>
    </source>
</evidence>
<feature type="compositionally biased region" description="Basic and acidic residues" evidence="1">
    <location>
        <begin position="39"/>
        <end position="58"/>
    </location>
</feature>
<dbReference type="HOGENOM" id="CLU_1916689_0_0_1"/>
<dbReference type="KEGG" id="bcom:BAUCODRAFT_400084"/>
<dbReference type="STRING" id="717646.M2N5P0"/>
<gene>
    <name evidence="2" type="ORF">BAUCODRAFT_400084</name>
</gene>
<feature type="region of interest" description="Disordered" evidence="1">
    <location>
        <begin position="33"/>
        <end position="58"/>
    </location>
</feature>
<dbReference type="Proteomes" id="UP000011761">
    <property type="component" value="Unassembled WGS sequence"/>
</dbReference>
<organism evidence="2 3">
    <name type="scientific">Baudoinia panamericana (strain UAMH 10762)</name>
    <name type="common">Angels' share fungus</name>
    <name type="synonym">Baudoinia compniacensis (strain UAMH 10762)</name>
    <dbReference type="NCBI Taxonomy" id="717646"/>
    <lineage>
        <taxon>Eukaryota</taxon>
        <taxon>Fungi</taxon>
        <taxon>Dikarya</taxon>
        <taxon>Ascomycota</taxon>
        <taxon>Pezizomycotina</taxon>
        <taxon>Dothideomycetes</taxon>
        <taxon>Dothideomycetidae</taxon>
        <taxon>Mycosphaerellales</taxon>
        <taxon>Teratosphaeriaceae</taxon>
        <taxon>Baudoinia</taxon>
    </lineage>
</organism>
<accession>M2N5P0</accession>
<name>M2N5P0_BAUPA</name>
<dbReference type="EMBL" id="KB445552">
    <property type="protein sequence ID" value="EMC99348.1"/>
    <property type="molecule type" value="Genomic_DNA"/>
</dbReference>
<dbReference type="OrthoDB" id="419598at2759"/>
<dbReference type="AlphaFoldDB" id="M2N5P0"/>
<protein>
    <submittedName>
        <fullName evidence="2">Uncharacterized protein</fullName>
    </submittedName>
</protein>
<evidence type="ECO:0000256" key="1">
    <source>
        <dbReference type="SAM" id="MobiDB-lite"/>
    </source>
</evidence>
<keyword evidence="3" id="KW-1185">Reference proteome</keyword>
<dbReference type="GeneID" id="19113935"/>
<reference evidence="2 3" key="1">
    <citation type="journal article" date="2012" name="PLoS Pathog.">
        <title>Diverse lifestyles and strategies of plant pathogenesis encoded in the genomes of eighteen Dothideomycetes fungi.</title>
        <authorList>
            <person name="Ohm R.A."/>
            <person name="Feau N."/>
            <person name="Henrissat B."/>
            <person name="Schoch C.L."/>
            <person name="Horwitz B.A."/>
            <person name="Barry K.W."/>
            <person name="Condon B.J."/>
            <person name="Copeland A.C."/>
            <person name="Dhillon B."/>
            <person name="Glaser F."/>
            <person name="Hesse C.N."/>
            <person name="Kosti I."/>
            <person name="LaButti K."/>
            <person name="Lindquist E.A."/>
            <person name="Lucas S."/>
            <person name="Salamov A.A."/>
            <person name="Bradshaw R.E."/>
            <person name="Ciuffetti L."/>
            <person name="Hamelin R.C."/>
            <person name="Kema G.H.J."/>
            <person name="Lawrence C."/>
            <person name="Scott J.A."/>
            <person name="Spatafora J.W."/>
            <person name="Turgeon B.G."/>
            <person name="de Wit P.J.G.M."/>
            <person name="Zhong S."/>
            <person name="Goodwin S.B."/>
            <person name="Grigoriev I.V."/>
        </authorList>
    </citation>
    <scope>NUCLEOTIDE SEQUENCE [LARGE SCALE GENOMIC DNA]</scope>
    <source>
        <strain evidence="2 3">UAMH 10762</strain>
    </source>
</reference>
<sequence length="132" mass="14600">MDKPTMHELWDPVDAGNPGITLTDLADAAAKAVPEGEVDNAHDRTPCPRRERPADRAPAYEKGVQTALEYLFNGRDIDARGPERGSALAADGDLRPDVARDKAKRMNLFHNRRGLRGVRMLIRDCCEGVDHD</sequence>
<evidence type="ECO:0000313" key="2">
    <source>
        <dbReference type="EMBL" id="EMC99348.1"/>
    </source>
</evidence>
<dbReference type="RefSeq" id="XP_007674248.1">
    <property type="nucleotide sequence ID" value="XM_007676058.1"/>
</dbReference>
<proteinExistence type="predicted"/>